<dbReference type="EMBL" id="ADEG01000053">
    <property type="protein sequence ID" value="EFA92149.1"/>
    <property type="molecule type" value="Genomic_DNA"/>
</dbReference>
<sequence>MAKLSFRIEAEWEKVQKLREEIERLKRSIGNTDAVQNPVAFNKLNSKLQQTSQELNSVTGNIAKTAAAIDTNFKQKIYDASQSVNHFSEEIIKQKKIIADTKDDIRTLSEQYRKMGSYEKTVSPIGGKLQQAKDALAEQKYSLFSLTQEQAKARLSVTKLRDEYALLRKEGGGTADMMNLLTSKVKQMGTVVLGGMGLKELASRIISVRSEFESMETSLKVLLGGNQKRLNEIMGQIKEYALASPLNTKDMVGAVQMMTSFGIEAEKSIDFLKAIGDISMGDTGKFNSLALAFSQMSSAGKLMGQDLMQMVNAGFNPLEEIARKTGKSIGELKEEMSKGAISSKMVQDAFISATSAGGKFFGMSQEGAKTLNGQISMLQESFDMMFNEIGQKGEGVIMGTVKAGTYLVEHYEQVGKILEGLVVTYGAYRVGLALSTLAQNGHTLAMTLARAQILLTQKA</sequence>
<organism evidence="3 4">
    <name type="scientific">Hoylesella buccalis ATCC 35310</name>
    <dbReference type="NCBI Taxonomy" id="679190"/>
    <lineage>
        <taxon>Bacteria</taxon>
        <taxon>Pseudomonadati</taxon>
        <taxon>Bacteroidota</taxon>
        <taxon>Bacteroidia</taxon>
        <taxon>Bacteroidales</taxon>
        <taxon>Prevotellaceae</taxon>
        <taxon>Hoylesella</taxon>
    </lineage>
</organism>
<feature type="domain" description="Tape measure protein N-terminal" evidence="2">
    <location>
        <begin position="204"/>
        <end position="390"/>
    </location>
</feature>
<evidence type="ECO:0000313" key="4">
    <source>
        <dbReference type="Proteomes" id="UP000005283"/>
    </source>
</evidence>
<keyword evidence="1" id="KW-0175">Coiled coil</keyword>
<dbReference type="Proteomes" id="UP000005283">
    <property type="component" value="Unassembled WGS sequence"/>
</dbReference>
<dbReference type="Pfam" id="PF20155">
    <property type="entry name" value="TMP_3"/>
    <property type="match status" value="1"/>
</dbReference>
<dbReference type="STRING" id="679190.HMPREF0650_0387"/>
<keyword evidence="4" id="KW-1185">Reference proteome</keyword>
<gene>
    <name evidence="3" type="ORF">HMPREF0650_0387</name>
</gene>
<evidence type="ECO:0000256" key="1">
    <source>
        <dbReference type="SAM" id="Coils"/>
    </source>
</evidence>
<comment type="caution">
    <text evidence="3">The sequence shown here is derived from an EMBL/GenBank/DDBJ whole genome shotgun (WGS) entry which is preliminary data.</text>
</comment>
<proteinExistence type="predicted"/>
<evidence type="ECO:0000313" key="3">
    <source>
        <dbReference type="EMBL" id="EFA92149.1"/>
    </source>
</evidence>
<dbReference type="eggNOG" id="COG3941">
    <property type="taxonomic scope" value="Bacteria"/>
</dbReference>
<feature type="non-terminal residue" evidence="3">
    <location>
        <position position="459"/>
    </location>
</feature>
<dbReference type="InterPro" id="IPR013491">
    <property type="entry name" value="Tape_meas_N"/>
</dbReference>
<dbReference type="NCBIfam" id="TIGR02675">
    <property type="entry name" value="tape_meas_nterm"/>
    <property type="match status" value="1"/>
</dbReference>
<dbReference type="AlphaFoldDB" id="D1W5Q2"/>
<protein>
    <submittedName>
        <fullName evidence="3">Tape measure domain protein</fullName>
    </submittedName>
</protein>
<name>D1W5Q2_9BACT</name>
<reference evidence="3 4" key="1">
    <citation type="submission" date="2009-12" db="EMBL/GenBank/DDBJ databases">
        <title>Genome Sequence of Prevotella buccalis ATCC 35310.</title>
        <authorList>
            <person name="Durkin A.S."/>
            <person name="Madupu R."/>
            <person name="Torralba M."/>
            <person name="Methe B."/>
            <person name="Sutton G."/>
            <person name="Strausberg R.L."/>
            <person name="Nelson K.E."/>
        </authorList>
    </citation>
    <scope>NUCLEOTIDE SEQUENCE [LARGE SCALE GENOMIC DNA]</scope>
    <source>
        <strain evidence="3 4">ATCC 35310</strain>
    </source>
</reference>
<dbReference type="PANTHER" id="PTHR38812:SF2">
    <property type="entry name" value="MU-LIKE PROPHAGE FLUMU PROTEIN GP42"/>
    <property type="match status" value="1"/>
</dbReference>
<dbReference type="RefSeq" id="WP_004349143.1">
    <property type="nucleotide sequence ID" value="NZ_ADEG01000053.1"/>
</dbReference>
<evidence type="ECO:0000259" key="2">
    <source>
        <dbReference type="Pfam" id="PF20155"/>
    </source>
</evidence>
<dbReference type="InterPro" id="IPR053058">
    <property type="entry name" value="Mulikevirus_tape_measure"/>
</dbReference>
<accession>D1W5Q2</accession>
<feature type="coiled-coil region" evidence="1">
    <location>
        <begin position="8"/>
        <end position="61"/>
    </location>
</feature>
<dbReference type="PANTHER" id="PTHR38812">
    <property type="entry name" value="MU-LIKE PROPHAGE FLUMU PROTEIN GP42"/>
    <property type="match status" value="1"/>
</dbReference>